<proteinExistence type="predicted"/>
<dbReference type="EMBL" id="BK015861">
    <property type="protein sequence ID" value="DAD70151.1"/>
    <property type="molecule type" value="Genomic_DNA"/>
</dbReference>
<protein>
    <submittedName>
        <fullName evidence="1">Uncharacterized protein</fullName>
    </submittedName>
</protein>
<organism evidence="1">
    <name type="scientific">Siphoviridae sp. ct3o911</name>
    <dbReference type="NCBI Taxonomy" id="2827560"/>
    <lineage>
        <taxon>Viruses</taxon>
        <taxon>Duplodnaviria</taxon>
        <taxon>Heunggongvirae</taxon>
        <taxon>Uroviricota</taxon>
        <taxon>Caudoviricetes</taxon>
    </lineage>
</organism>
<sequence>MTANEYRRALTAAHEAHKPINAKIIAAALDNQEGATAAAREAVKAYRAALAKVITAAADYRAAAITGEPETIKTTAAALTTAAKDYCFFFAANKADGLAIAFNVKEGEKTAAAAARIATAILPAAINGTARDVDGVRVGRVNLLNDTAATAAASEALETYVYNRINNVAVMDSAAFMADKAARKAAAKAKKEAAKAAKEAKTAAPVKEAAAA</sequence>
<name>A0A8S5LJX9_9CAUD</name>
<evidence type="ECO:0000313" key="1">
    <source>
        <dbReference type="EMBL" id="DAD70151.1"/>
    </source>
</evidence>
<accession>A0A8S5LJX9</accession>
<reference evidence="1" key="1">
    <citation type="journal article" date="2021" name="Proc. Natl. Acad. Sci. U.S.A.">
        <title>A Catalog of Tens of Thousands of Viruses from Human Metagenomes Reveals Hidden Associations with Chronic Diseases.</title>
        <authorList>
            <person name="Tisza M.J."/>
            <person name="Buck C.B."/>
        </authorList>
    </citation>
    <scope>NUCLEOTIDE SEQUENCE</scope>
    <source>
        <strain evidence="1">Ct3o911</strain>
    </source>
</reference>